<feature type="compositionally biased region" description="Acidic residues" evidence="8">
    <location>
        <begin position="16"/>
        <end position="33"/>
    </location>
</feature>
<dbReference type="PANTHER" id="PTHR21551:SF0">
    <property type="entry name" value="PROTEIN ASSOCIATED WITH TOPO II RELATED-1, ISOFORM A"/>
    <property type="match status" value="1"/>
</dbReference>
<feature type="compositionally biased region" description="Low complexity" evidence="8">
    <location>
        <begin position="428"/>
        <end position="442"/>
    </location>
</feature>
<dbReference type="Proteomes" id="UP000694872">
    <property type="component" value="Unplaced"/>
</dbReference>
<evidence type="ECO:0000313" key="10">
    <source>
        <dbReference type="RefSeq" id="XP_013176655.1"/>
    </source>
</evidence>
<feature type="region of interest" description="Disordered" evidence="8">
    <location>
        <begin position="476"/>
        <end position="583"/>
    </location>
</feature>
<dbReference type="AlphaFoldDB" id="A0AAJ7EGM3"/>
<dbReference type="GeneID" id="106124491"/>
<name>A0AAJ7EGM3_PAPXU</name>
<feature type="region of interest" description="Disordered" evidence="8">
    <location>
        <begin position="782"/>
        <end position="826"/>
    </location>
</feature>
<evidence type="ECO:0000256" key="6">
    <source>
        <dbReference type="ARBA" id="ARBA00023242"/>
    </source>
</evidence>
<keyword evidence="4" id="KW-0963">Cytoplasm</keyword>
<evidence type="ECO:0000256" key="7">
    <source>
        <dbReference type="SAM" id="Coils"/>
    </source>
</evidence>
<feature type="region of interest" description="Disordered" evidence="8">
    <location>
        <begin position="862"/>
        <end position="881"/>
    </location>
</feature>
<organism evidence="10">
    <name type="scientific">Papilio xuthus</name>
    <name type="common">Asian swallowtail butterfly</name>
    <dbReference type="NCBI Taxonomy" id="66420"/>
    <lineage>
        <taxon>Eukaryota</taxon>
        <taxon>Metazoa</taxon>
        <taxon>Ecdysozoa</taxon>
        <taxon>Arthropoda</taxon>
        <taxon>Hexapoda</taxon>
        <taxon>Insecta</taxon>
        <taxon>Pterygota</taxon>
        <taxon>Neoptera</taxon>
        <taxon>Endopterygota</taxon>
        <taxon>Lepidoptera</taxon>
        <taxon>Glossata</taxon>
        <taxon>Ditrysia</taxon>
        <taxon>Papilionoidea</taxon>
        <taxon>Papilionidae</taxon>
        <taxon>Papilioninae</taxon>
        <taxon>Papilio</taxon>
    </lineage>
</organism>
<keyword evidence="7" id="KW-0175">Coiled coil</keyword>
<feature type="coiled-coil region" evidence="7">
    <location>
        <begin position="916"/>
        <end position="945"/>
    </location>
</feature>
<feature type="compositionally biased region" description="Basic and acidic residues" evidence="8">
    <location>
        <begin position="956"/>
        <end position="973"/>
    </location>
</feature>
<protein>
    <submittedName>
        <fullName evidence="10">Uncharacterized protein LOC106124491</fullName>
    </submittedName>
</protein>
<feature type="region of interest" description="Disordered" evidence="8">
    <location>
        <begin position="407"/>
        <end position="442"/>
    </location>
</feature>
<comment type="similarity">
    <text evidence="3">Belongs to the PAT1 family.</text>
</comment>
<feature type="region of interest" description="Disordered" evidence="8">
    <location>
        <begin position="1"/>
        <end position="40"/>
    </location>
</feature>
<comment type="subcellular location">
    <subcellularLocation>
        <location evidence="2">Cytoplasm</location>
        <location evidence="2">P-body</location>
    </subcellularLocation>
    <subcellularLocation>
        <location evidence="1">Nucleus</location>
    </subcellularLocation>
</comment>
<dbReference type="GO" id="GO:0005634">
    <property type="term" value="C:nucleus"/>
    <property type="evidence" value="ECO:0007669"/>
    <property type="project" value="UniProtKB-SubCell"/>
</dbReference>
<dbReference type="GO" id="GO:0000932">
    <property type="term" value="C:P-body"/>
    <property type="evidence" value="ECO:0007669"/>
    <property type="project" value="UniProtKB-SubCell"/>
</dbReference>
<feature type="region of interest" description="Disordered" evidence="8">
    <location>
        <begin position="952"/>
        <end position="973"/>
    </location>
</feature>
<dbReference type="GO" id="GO:0000290">
    <property type="term" value="P:deadenylation-dependent decapping of nuclear-transcribed mRNA"/>
    <property type="evidence" value="ECO:0007669"/>
    <property type="project" value="InterPro"/>
</dbReference>
<proteinExistence type="inferred from homology"/>
<feature type="domain" description="mRNA decay factor PAT1" evidence="9">
    <location>
        <begin position="738"/>
        <end position="917"/>
    </location>
</feature>
<dbReference type="InterPro" id="IPR019167">
    <property type="entry name" value="PAT1_dom"/>
</dbReference>
<dbReference type="Pfam" id="PF09770">
    <property type="entry name" value="PAT1"/>
    <property type="match status" value="1"/>
</dbReference>
<sequence>MADSFFGFDTSFPNLNDDEGGGGPSEDEYDALNDETFGQDSDELDWEVEHEQLAEQLESSRRHHTHIDDDNLQLEASLSKLVLDEPEPVRLSLGSSVWRHDLSFPTPAAATPVPPLKNVCTVEELERQLRQGQVHQQLQPQQQQQAAFPGQNYYQQRFPTMILQRPPGLQAPVPLPFAPQQPIGHNNSQMSAPLNNIVGQSGQMNQMTQGNQAMQNHIMQNVNSLGQNMGQMTQNANHLNQINQMTQNNPFMQNNQVNPQFQNNQMGQTMMNQMQHNMQNVHQMSQSNHMLQNQMGQNMSQMDQTMAQMSQSMNQMLSNGSQYGPGMNQFSHMLGQSRIPPPPGMGMQRQNFTPSMNQFNPNFRGPMSTNKATEQQTQINQNMMINQHLNNQPLINQNIVKPVMNSQQMTQQNPQQLANQQITAQHKNSQQINSQQMNSQQMNLQQINPQQMNLQQMNPQQMNLQQMNTQQMNLQQMNSQQMNPQQLNPQQMNPQQMNPQQMNPQQMNPQQMNPQQMNPQQMNPQQLNPQQLNPQQMNPQQMNPQQMNPQQINPQQMNSQQMNPQQMNSQQINSQQSNSQPMNLQMNPQQTNIKQTNQQINSKAANTQQMNVQHISPQNKGNQAALKAVANQRNEKVQKSRVYNNTNTKMMTSQNLAKFLIQSTYPVLPYTSFHNASHHPMLNRGAVFTNSQLINNHPMFNNQRSNGTFNHINRHMMNGDDNDVGGAGGAGGEVDEYAGLMTAREKQWLINIQMLQLNTGTPYIHDFYYTVFLERQSNKEKEGIKEAHKANQQNHPFYSGGVKQEAGRERHNSHRHNSSSEEAAPRQYVPTQFENSLGKLQCGSVTAPRKIIDVEVVSAEPASGRTSRAPSVASTTNPAEVPREVRRTKQVLLDIEALYVTLLRLEELNDPLAIANALILKEREEKQKQLEAAQKEAMENEAEDESNLFLKNIESVQRRPKQDSPKSESIDKRQVVNLAVSQKPPPVKNLLDEDREELLGRMFAALLHADRLPQILAVRKGRALVARFASRAPVGHVRMRALWSRVLRALPHAARRDDGGLAALAPHYRRYIQNTTAWSPVLESCAILAETIDPARTPHALTTPLTLSCVCAMLEKAATLVNTPEATSSERQWYKFLKSLARALKNTGLAVARPLQPLPDSKVLLHLKQLDSRSTIEILQRGRTTAEFADLTKADVSEQLVKHLC</sequence>
<evidence type="ECO:0000256" key="8">
    <source>
        <dbReference type="SAM" id="MobiDB-lite"/>
    </source>
</evidence>
<keyword evidence="5" id="KW-0694">RNA-binding</keyword>
<feature type="compositionally biased region" description="Low complexity" evidence="8">
    <location>
        <begin position="407"/>
        <end position="421"/>
    </location>
</feature>
<reference evidence="10" key="1">
    <citation type="submission" date="2025-08" db="UniProtKB">
        <authorList>
            <consortium name="RefSeq"/>
        </authorList>
    </citation>
    <scope>IDENTIFICATION</scope>
</reference>
<dbReference type="GO" id="GO:0003723">
    <property type="term" value="F:RNA binding"/>
    <property type="evidence" value="ECO:0007669"/>
    <property type="project" value="UniProtKB-KW"/>
</dbReference>
<dbReference type="PANTHER" id="PTHR21551">
    <property type="entry name" value="TOPOISOMERASE II-ASSOCIATED PROTEIN PAT1"/>
    <property type="match status" value="1"/>
</dbReference>
<evidence type="ECO:0000256" key="3">
    <source>
        <dbReference type="ARBA" id="ARBA00009138"/>
    </source>
</evidence>
<evidence type="ECO:0000256" key="2">
    <source>
        <dbReference type="ARBA" id="ARBA00004201"/>
    </source>
</evidence>
<dbReference type="KEGG" id="pxu:106124491"/>
<evidence type="ECO:0000256" key="5">
    <source>
        <dbReference type="ARBA" id="ARBA00022884"/>
    </source>
</evidence>
<evidence type="ECO:0000259" key="9">
    <source>
        <dbReference type="Pfam" id="PF09770"/>
    </source>
</evidence>
<accession>A0AAJ7EGM3</accession>
<gene>
    <name evidence="10" type="primary">LOC106124491</name>
</gene>
<feature type="compositionally biased region" description="Polar residues" evidence="8">
    <location>
        <begin position="864"/>
        <end position="878"/>
    </location>
</feature>
<evidence type="ECO:0000256" key="1">
    <source>
        <dbReference type="ARBA" id="ARBA00004123"/>
    </source>
</evidence>
<keyword evidence="6" id="KW-0539">Nucleus</keyword>
<dbReference type="InterPro" id="IPR039900">
    <property type="entry name" value="Pat1-like"/>
</dbReference>
<dbReference type="GO" id="GO:0033962">
    <property type="term" value="P:P-body assembly"/>
    <property type="evidence" value="ECO:0007669"/>
    <property type="project" value="TreeGrafter"/>
</dbReference>
<evidence type="ECO:0000256" key="4">
    <source>
        <dbReference type="ARBA" id="ARBA00022490"/>
    </source>
</evidence>
<dbReference type="RefSeq" id="XP_013176655.1">
    <property type="nucleotide sequence ID" value="XM_013321201.1"/>
</dbReference>